<keyword evidence="1" id="KW-0805">Transcription regulation</keyword>
<dbReference type="SUPFAM" id="SSF46894">
    <property type="entry name" value="C-terminal effector domain of the bipartite response regulators"/>
    <property type="match status" value="1"/>
</dbReference>
<evidence type="ECO:0000313" key="7">
    <source>
        <dbReference type="EMBL" id="GAA3693435.1"/>
    </source>
</evidence>
<dbReference type="PROSITE" id="PS50043">
    <property type="entry name" value="HTH_LUXR_2"/>
    <property type="match status" value="1"/>
</dbReference>
<evidence type="ECO:0000256" key="2">
    <source>
        <dbReference type="ARBA" id="ARBA00023125"/>
    </source>
</evidence>
<dbReference type="InterPro" id="IPR000792">
    <property type="entry name" value="Tscrpt_reg_LuxR_C"/>
</dbReference>
<name>A0ABP7CPY1_9SPHN</name>
<dbReference type="PANTHER" id="PTHR44688">
    <property type="entry name" value="DNA-BINDING TRANSCRIPTIONAL ACTIVATOR DEVR_DOSR"/>
    <property type="match status" value="1"/>
</dbReference>
<reference evidence="8" key="1">
    <citation type="journal article" date="2019" name="Int. J. Syst. Evol. Microbiol.">
        <title>The Global Catalogue of Microorganisms (GCM) 10K type strain sequencing project: providing services to taxonomists for standard genome sequencing and annotation.</title>
        <authorList>
            <consortium name="The Broad Institute Genomics Platform"/>
            <consortium name="The Broad Institute Genome Sequencing Center for Infectious Disease"/>
            <person name="Wu L."/>
            <person name="Ma J."/>
        </authorList>
    </citation>
    <scope>NUCLEOTIDE SEQUENCE [LARGE SCALE GENOMIC DNA]</scope>
    <source>
        <strain evidence="8">JCM 17498</strain>
    </source>
</reference>
<evidence type="ECO:0000259" key="6">
    <source>
        <dbReference type="PROSITE" id="PS50043"/>
    </source>
</evidence>
<accession>A0ABP7CPY1</accession>
<evidence type="ECO:0000256" key="1">
    <source>
        <dbReference type="ARBA" id="ARBA00023015"/>
    </source>
</evidence>
<evidence type="ECO:0000256" key="4">
    <source>
        <dbReference type="SAM" id="MobiDB-lite"/>
    </source>
</evidence>
<feature type="region of interest" description="Disordered" evidence="4">
    <location>
        <begin position="66"/>
        <end position="105"/>
    </location>
</feature>
<dbReference type="InterPro" id="IPR036388">
    <property type="entry name" value="WH-like_DNA-bd_sf"/>
</dbReference>
<keyword evidence="3" id="KW-0804">Transcription</keyword>
<evidence type="ECO:0000256" key="5">
    <source>
        <dbReference type="SAM" id="Phobius"/>
    </source>
</evidence>
<protein>
    <recommendedName>
        <fullName evidence="6">HTH luxR-type domain-containing protein</fullName>
    </recommendedName>
</protein>
<dbReference type="CDD" id="cd06170">
    <property type="entry name" value="LuxR_C_like"/>
    <property type="match status" value="1"/>
</dbReference>
<feature type="domain" description="HTH luxR-type" evidence="6">
    <location>
        <begin position="4"/>
        <end position="69"/>
    </location>
</feature>
<dbReference type="Gene3D" id="1.10.10.10">
    <property type="entry name" value="Winged helix-like DNA-binding domain superfamily/Winged helix DNA-binding domain"/>
    <property type="match status" value="1"/>
</dbReference>
<dbReference type="SMART" id="SM00421">
    <property type="entry name" value="HTH_LUXR"/>
    <property type="match status" value="1"/>
</dbReference>
<dbReference type="RefSeq" id="WP_344691131.1">
    <property type="nucleotide sequence ID" value="NZ_BAABBF010000001.1"/>
</dbReference>
<evidence type="ECO:0000313" key="8">
    <source>
        <dbReference type="Proteomes" id="UP001500523"/>
    </source>
</evidence>
<dbReference type="InterPro" id="IPR016032">
    <property type="entry name" value="Sig_transdc_resp-reg_C-effctor"/>
</dbReference>
<feature type="compositionally biased region" description="Low complexity" evidence="4">
    <location>
        <begin position="81"/>
        <end position="90"/>
    </location>
</feature>
<dbReference type="PANTHER" id="PTHR44688:SF16">
    <property type="entry name" value="DNA-BINDING TRANSCRIPTIONAL ACTIVATOR DEVR_DOSR"/>
    <property type="match status" value="1"/>
</dbReference>
<organism evidence="7 8">
    <name type="scientific">Sphingomonas cynarae</name>
    <dbReference type="NCBI Taxonomy" id="930197"/>
    <lineage>
        <taxon>Bacteria</taxon>
        <taxon>Pseudomonadati</taxon>
        <taxon>Pseudomonadota</taxon>
        <taxon>Alphaproteobacteria</taxon>
        <taxon>Sphingomonadales</taxon>
        <taxon>Sphingomonadaceae</taxon>
        <taxon>Sphingomonas</taxon>
    </lineage>
</organism>
<dbReference type="PRINTS" id="PR00038">
    <property type="entry name" value="HTHLUXR"/>
</dbReference>
<feature type="transmembrane region" description="Helical" evidence="5">
    <location>
        <begin position="123"/>
        <end position="144"/>
    </location>
</feature>
<comment type="caution">
    <text evidence="7">The sequence shown here is derived from an EMBL/GenBank/DDBJ whole genome shotgun (WGS) entry which is preliminary data.</text>
</comment>
<dbReference type="EMBL" id="BAABBF010000001">
    <property type="protein sequence ID" value="GAA3693435.1"/>
    <property type="molecule type" value="Genomic_DNA"/>
</dbReference>
<keyword evidence="5" id="KW-0812">Transmembrane</keyword>
<keyword evidence="2" id="KW-0238">DNA-binding</keyword>
<keyword evidence="8" id="KW-1185">Reference proteome</keyword>
<dbReference type="Pfam" id="PF00196">
    <property type="entry name" value="GerE"/>
    <property type="match status" value="1"/>
</dbReference>
<evidence type="ECO:0000256" key="3">
    <source>
        <dbReference type="ARBA" id="ARBA00023163"/>
    </source>
</evidence>
<dbReference type="Proteomes" id="UP001500523">
    <property type="component" value="Unassembled WGS sequence"/>
</dbReference>
<sequence length="173" mass="17483">MAADPALIATLSPQQVACLRLVGELRTSKQIAEILGISSHTVDTHLSNAVRKLAAANRMEAARLLGDAGGASPPGPPQGPPQGLTGQSPPVATSPGPVIDHAGQHDDVAPVGRQVALSRWLRLAIIAGGAVALVYAVVLVVVGAEVIMRMTGEYGHSRSAGVASSPPGASRGM</sequence>
<gene>
    <name evidence="7" type="ORF">GCM10022268_00470</name>
</gene>
<proteinExistence type="predicted"/>
<keyword evidence="5" id="KW-1133">Transmembrane helix</keyword>
<keyword evidence="5" id="KW-0472">Membrane</keyword>